<name>A0AAQ3L8M4_9BACT</name>
<keyword evidence="2" id="KW-1133">Transmembrane helix</keyword>
<dbReference type="PANTHER" id="PTHR30441">
    <property type="entry name" value="DUF748 DOMAIN-CONTAINING PROTEIN"/>
    <property type="match status" value="1"/>
</dbReference>
<feature type="region of interest" description="Disordered" evidence="1">
    <location>
        <begin position="739"/>
        <end position="765"/>
    </location>
</feature>
<dbReference type="Proteomes" id="UP001304300">
    <property type="component" value="Chromosome"/>
</dbReference>
<evidence type="ECO:0000313" key="3">
    <source>
        <dbReference type="EMBL" id="WOO40677.1"/>
    </source>
</evidence>
<sequence length="937" mass="104226">MPKDQANNGKRHFKPLRLLISLFNVGLLIALVLQIVLIVWLLPNGNLTLPKSLLDRINSELESKGLALDTSKLEIDLRGYIVADDVKFGFGNTREPAIEAKRVLIGFRPLALLIGEVSLDDIRIIEGNIFCPPVISPTGTREAVIKNLYVRAERQGHWWKLDRFHFKAAGFKISAAGPIPRSVLEDNNGKKKNDKPLDLKSSFEEACRYIVETQELTKGLEDPIILIELEKESRDGAEFRFHYQSRKYTHPSGLVVGPNVTEGIAELGVDKILRAKGPATAEVFTLQYGDVLKTGLTELRVTLGQGLRGVFGMPQHATAFVYDIESMGLNFDGAFLTAQPISDDRIQVYASIKRGNNWLDTKSKIHPKEQSAHIHLTGRWDPKFFLQATPFAEIKELPQVDFSSRPRFQAKVKLGKDWTFEQTWMEIDSGPASYESLKVESLYAQARMVPGKVELDKITIATKDYTVKGQYWQNLKTNDYRFLIRGHVNPMDISFIVDEAWWDELWKRFDLTGGLPQANMDIRGRYGDNANHKWMYGWAQIPACTFSGAAVDSASTYLYQIPTTLNLMQLEINDGTRSTLADLQWRYIIKGKDRVSLAFTAHSTMPLKKVAAMIGPEAEPYESLFTSETPPTVKAAGVIYGEDSPLNGEMFLNIDANFPKQTVFEEITFDRVAFDVFRDSKAVQLNNIDAGIADGILTGTANLNTPEKGEQLLDLDLTIKDAKLLGMFTVIPQLAKVRDGAETDDKEEDKGNKEKSDSKEKSPEEKYAGIIDIDFKGSGQPGETVTFKGSGDIDLRKAHLGELHLFGGLSRLLGNMGIGFGTVDFTKLKAKYSLRNGTIYVPDVAVSGATAQIDANGYYNTQKDFLDFVLTLNPVGAIDTPVVSQVLTVLKPLTNTVEVKLTGTLEDPEWKTSFGLLRIVTGQDKVTDPDAQKGAEN</sequence>
<organism evidence="3 4">
    <name type="scientific">Rubellicoccus peritrichatus</name>
    <dbReference type="NCBI Taxonomy" id="3080537"/>
    <lineage>
        <taxon>Bacteria</taxon>
        <taxon>Pseudomonadati</taxon>
        <taxon>Verrucomicrobiota</taxon>
        <taxon>Opitutia</taxon>
        <taxon>Puniceicoccales</taxon>
        <taxon>Cerasicoccaceae</taxon>
        <taxon>Rubellicoccus</taxon>
    </lineage>
</organism>
<dbReference type="AlphaFoldDB" id="A0AAQ3L8M4"/>
<dbReference type="RefSeq" id="WP_317832809.1">
    <property type="nucleotide sequence ID" value="NZ_CP136920.1"/>
</dbReference>
<gene>
    <name evidence="3" type="ORF">RZN69_18810</name>
</gene>
<dbReference type="InterPro" id="IPR052894">
    <property type="entry name" value="AsmA-related"/>
</dbReference>
<evidence type="ECO:0000313" key="4">
    <source>
        <dbReference type="Proteomes" id="UP001304300"/>
    </source>
</evidence>
<accession>A0AAQ3L8M4</accession>
<protein>
    <submittedName>
        <fullName evidence="3">AsmA-like C-terminal region-containing protein</fullName>
    </submittedName>
</protein>
<evidence type="ECO:0000256" key="1">
    <source>
        <dbReference type="SAM" id="MobiDB-lite"/>
    </source>
</evidence>
<proteinExistence type="predicted"/>
<dbReference type="EMBL" id="CP136920">
    <property type="protein sequence ID" value="WOO40677.1"/>
    <property type="molecule type" value="Genomic_DNA"/>
</dbReference>
<evidence type="ECO:0000256" key="2">
    <source>
        <dbReference type="SAM" id="Phobius"/>
    </source>
</evidence>
<keyword evidence="2" id="KW-0472">Membrane</keyword>
<dbReference type="KEGG" id="puo:RZN69_18810"/>
<dbReference type="GO" id="GO:0090313">
    <property type="term" value="P:regulation of protein targeting to membrane"/>
    <property type="evidence" value="ECO:0007669"/>
    <property type="project" value="TreeGrafter"/>
</dbReference>
<dbReference type="GO" id="GO:0005886">
    <property type="term" value="C:plasma membrane"/>
    <property type="evidence" value="ECO:0007669"/>
    <property type="project" value="TreeGrafter"/>
</dbReference>
<keyword evidence="4" id="KW-1185">Reference proteome</keyword>
<feature type="transmembrane region" description="Helical" evidence="2">
    <location>
        <begin position="21"/>
        <end position="42"/>
    </location>
</feature>
<dbReference type="PANTHER" id="PTHR30441:SF8">
    <property type="entry name" value="DUF748 DOMAIN-CONTAINING PROTEIN"/>
    <property type="match status" value="1"/>
</dbReference>
<keyword evidence="2" id="KW-0812">Transmembrane</keyword>
<reference evidence="3 4" key="1">
    <citation type="submission" date="2023-10" db="EMBL/GenBank/DDBJ databases">
        <title>Rubellicoccus peritrichatus gen. nov., sp. nov., isolated from an algae of coral reef tank.</title>
        <authorList>
            <person name="Luo J."/>
        </authorList>
    </citation>
    <scope>NUCLEOTIDE SEQUENCE [LARGE SCALE GENOMIC DNA]</scope>
    <source>
        <strain evidence="3 4">CR14</strain>
    </source>
</reference>